<feature type="region of interest" description="Disordered" evidence="1">
    <location>
        <begin position="546"/>
        <end position="579"/>
    </location>
</feature>
<gene>
    <name evidence="2" type="ORF">COEREDRAFT_89326</name>
</gene>
<dbReference type="EMBL" id="KZ303528">
    <property type="protein sequence ID" value="PIA13682.1"/>
    <property type="molecule type" value="Genomic_DNA"/>
</dbReference>
<keyword evidence="3" id="KW-1185">Reference proteome</keyword>
<feature type="compositionally biased region" description="Basic and acidic residues" evidence="1">
    <location>
        <begin position="394"/>
        <end position="403"/>
    </location>
</feature>
<accession>A0A2G5B3U1</accession>
<feature type="region of interest" description="Disordered" evidence="1">
    <location>
        <begin position="625"/>
        <end position="647"/>
    </location>
</feature>
<dbReference type="AlphaFoldDB" id="A0A2G5B3U1"/>
<evidence type="ECO:0000313" key="3">
    <source>
        <dbReference type="Proteomes" id="UP000242474"/>
    </source>
</evidence>
<feature type="compositionally biased region" description="Polar residues" evidence="1">
    <location>
        <begin position="74"/>
        <end position="99"/>
    </location>
</feature>
<name>A0A2G5B3U1_COERN</name>
<feature type="compositionally biased region" description="Basic and acidic residues" evidence="1">
    <location>
        <begin position="312"/>
        <end position="321"/>
    </location>
</feature>
<feature type="compositionally biased region" description="Basic and acidic residues" evidence="1">
    <location>
        <begin position="368"/>
        <end position="377"/>
    </location>
</feature>
<feature type="region of interest" description="Disordered" evidence="1">
    <location>
        <begin position="272"/>
        <end position="416"/>
    </location>
</feature>
<proteinExistence type="predicted"/>
<evidence type="ECO:0000313" key="2">
    <source>
        <dbReference type="EMBL" id="PIA13682.1"/>
    </source>
</evidence>
<feature type="compositionally biased region" description="Basic and acidic residues" evidence="1">
    <location>
        <begin position="338"/>
        <end position="350"/>
    </location>
</feature>
<feature type="compositionally biased region" description="Polar residues" evidence="1">
    <location>
        <begin position="44"/>
        <end position="66"/>
    </location>
</feature>
<organism evidence="2 3">
    <name type="scientific">Coemansia reversa (strain ATCC 12441 / NRRL 1564)</name>
    <dbReference type="NCBI Taxonomy" id="763665"/>
    <lineage>
        <taxon>Eukaryota</taxon>
        <taxon>Fungi</taxon>
        <taxon>Fungi incertae sedis</taxon>
        <taxon>Zoopagomycota</taxon>
        <taxon>Kickxellomycotina</taxon>
        <taxon>Kickxellomycetes</taxon>
        <taxon>Kickxellales</taxon>
        <taxon>Kickxellaceae</taxon>
        <taxon>Coemansia</taxon>
    </lineage>
</organism>
<reference evidence="2 3" key="1">
    <citation type="journal article" date="2015" name="Genome Biol. Evol.">
        <title>Phylogenomic analyses indicate that early fungi evolved digesting cell walls of algal ancestors of land plants.</title>
        <authorList>
            <person name="Chang Y."/>
            <person name="Wang S."/>
            <person name="Sekimoto S."/>
            <person name="Aerts A.L."/>
            <person name="Choi C."/>
            <person name="Clum A."/>
            <person name="LaButti K.M."/>
            <person name="Lindquist E.A."/>
            <person name="Yee Ngan C."/>
            <person name="Ohm R.A."/>
            <person name="Salamov A.A."/>
            <person name="Grigoriev I.V."/>
            <person name="Spatafora J.W."/>
            <person name="Berbee M.L."/>
        </authorList>
    </citation>
    <scope>NUCLEOTIDE SEQUENCE [LARGE SCALE GENOMIC DNA]</scope>
    <source>
        <strain evidence="2 3">NRRL 1564</strain>
    </source>
</reference>
<protein>
    <submittedName>
        <fullName evidence="2">Uncharacterized protein</fullName>
    </submittedName>
</protein>
<dbReference type="OrthoDB" id="5594704at2759"/>
<feature type="region of interest" description="Disordered" evidence="1">
    <location>
        <begin position="31"/>
        <end position="138"/>
    </location>
</feature>
<feature type="compositionally biased region" description="Polar residues" evidence="1">
    <location>
        <begin position="109"/>
        <end position="130"/>
    </location>
</feature>
<dbReference type="Proteomes" id="UP000242474">
    <property type="component" value="Unassembled WGS sequence"/>
</dbReference>
<evidence type="ECO:0000256" key="1">
    <source>
        <dbReference type="SAM" id="MobiDB-lite"/>
    </source>
</evidence>
<sequence>MEYLTRILVFRAAPQKHSPVRKVAQITEQCRASARPTRIPLPLSRQQSLKTPTNQGFSINHSSSTDCLCDKRLQSQQQQHSRTVALQRSGASTKAQNANKRVHRLQAHPKTSPSSNATGAFPSRRNTTPGTDHDSNREFACRAEQQRTATRGRACSDLRIHISGQQANRSSMHSPQQLTGGIVTPDPCMPAEECDERIEQLLKRVQHMRHEYEAHKVVAPPQTPTRLDERRVLSPDTHTNAAGGCGHGNIKCSTASSVVMETISDNDALDTAVKSNSSKSHGPRHGYKTARPDAKTGATQSFLGTELAVETPAERTREKLALLRARRASQLGETEPGSPRRDSETSRPDAETGATQSFLGTELAAETPIERTREKLAVLRARRASQLGETEPGSPRRDSKTARSDAGTGTTQDFLGTKLVAETPAERTREKLAVLRARRVSQLNEDKADNSTSELTKKMVQMRSENSLTTFYHSDERDEDNGAGFFESSDNLILFREIERTARDITWDKRVFYYHVSRTNERFRHATEDITIADCRDSCLADLADQQGATHERNSSGARDALASRRHSRGAPNARQQQDAADIAEFGEQMEDDDDDRWLDRFGYIDFCHRSCSSMASATSLSSPAFEEFSAPPTPPPACNSPEPLASPSYATSGRTWSINSSTARVATANFNKAISAAVAAAASPQLNEEFFDGSLLDKEDPAAKPISTVDAEEAACAQLRMSKAEKREFNRNVSQARAAIQALTRLVLRAM</sequence>